<dbReference type="EMBL" id="CP101806">
    <property type="protein sequence ID" value="UUD35352.1"/>
    <property type="molecule type" value="Genomic_DNA"/>
</dbReference>
<protein>
    <submittedName>
        <fullName evidence="1">Uncharacterized protein</fullName>
    </submittedName>
</protein>
<keyword evidence="2" id="KW-1185">Reference proteome</keyword>
<dbReference type="RefSeq" id="WP_256553223.1">
    <property type="nucleotide sequence ID" value="NZ_CP101806.1"/>
</dbReference>
<sequence>MPKIEPFSVSNSETRDYHDEFENLNLYIEADINQIKNEFDEYLDEWKTFMKK</sequence>
<proteinExistence type="predicted"/>
<reference evidence="1" key="1">
    <citation type="submission" date="2022-07" db="EMBL/GenBank/DDBJ databases">
        <title>Complete genome of Mycoplasma caviae type strain G122.</title>
        <authorList>
            <person name="Spergser J."/>
        </authorList>
    </citation>
    <scope>NUCLEOTIDE SEQUENCE</scope>
    <source>
        <strain evidence="1">G122</strain>
    </source>
</reference>
<organism evidence="1 2">
    <name type="scientific">Mycoplasmopsis caviae</name>
    <dbReference type="NCBI Taxonomy" id="55603"/>
    <lineage>
        <taxon>Bacteria</taxon>
        <taxon>Bacillati</taxon>
        <taxon>Mycoplasmatota</taxon>
        <taxon>Mycoplasmoidales</taxon>
        <taxon>Metamycoplasmataceae</taxon>
        <taxon>Mycoplasmopsis</taxon>
    </lineage>
</organism>
<evidence type="ECO:0000313" key="2">
    <source>
        <dbReference type="Proteomes" id="UP001058569"/>
    </source>
</evidence>
<dbReference type="Proteomes" id="UP001058569">
    <property type="component" value="Chromosome"/>
</dbReference>
<accession>A0ABY5IYY6</accession>
<evidence type="ECO:0000313" key="1">
    <source>
        <dbReference type="EMBL" id="UUD35352.1"/>
    </source>
</evidence>
<name>A0ABY5IYY6_9BACT</name>
<gene>
    <name evidence="1" type="ORF">NPA07_00535</name>
</gene>